<feature type="non-terminal residue" evidence="2">
    <location>
        <position position="69"/>
    </location>
</feature>
<organism evidence="2">
    <name type="scientific">uncultured Mycobacteriales bacterium</name>
    <dbReference type="NCBI Taxonomy" id="581187"/>
    <lineage>
        <taxon>Bacteria</taxon>
        <taxon>Bacillati</taxon>
        <taxon>Actinomycetota</taxon>
        <taxon>Actinomycetes</taxon>
        <taxon>Mycobacteriales</taxon>
        <taxon>environmental samples</taxon>
    </lineage>
</organism>
<dbReference type="AlphaFoldDB" id="A0A6J4J7N9"/>
<evidence type="ECO:0000313" key="2">
    <source>
        <dbReference type="EMBL" id="CAA9271251.1"/>
    </source>
</evidence>
<name>A0A6J4J7N9_9ACTN</name>
<feature type="compositionally biased region" description="Low complexity" evidence="1">
    <location>
        <begin position="1"/>
        <end position="18"/>
    </location>
</feature>
<sequence>WTSTATAARPAGRRAVTAWSRCCSGRPRRASTSTRPNAGRSRRWPTAASSRRCGWSPSPHPAGVAHTWP</sequence>
<evidence type="ECO:0000256" key="1">
    <source>
        <dbReference type="SAM" id="MobiDB-lite"/>
    </source>
</evidence>
<gene>
    <name evidence="2" type="ORF">AVDCRST_MAG41-2914</name>
</gene>
<feature type="non-terminal residue" evidence="2">
    <location>
        <position position="1"/>
    </location>
</feature>
<accession>A0A6J4J7N9</accession>
<proteinExistence type="predicted"/>
<protein>
    <submittedName>
        <fullName evidence="2">Uncharacterized protein</fullName>
    </submittedName>
</protein>
<reference evidence="2" key="1">
    <citation type="submission" date="2020-02" db="EMBL/GenBank/DDBJ databases">
        <authorList>
            <person name="Meier V. D."/>
        </authorList>
    </citation>
    <scope>NUCLEOTIDE SEQUENCE</scope>
    <source>
        <strain evidence="2">AVDCRST_MAG41</strain>
    </source>
</reference>
<feature type="region of interest" description="Disordered" evidence="1">
    <location>
        <begin position="1"/>
        <end position="69"/>
    </location>
</feature>
<dbReference type="EMBL" id="CADCTP010000268">
    <property type="protein sequence ID" value="CAA9271251.1"/>
    <property type="molecule type" value="Genomic_DNA"/>
</dbReference>